<protein>
    <submittedName>
        <fullName evidence="1">Uncharacterized protein</fullName>
    </submittedName>
</protein>
<dbReference type="RefSeq" id="WP_078222644.1">
    <property type="nucleotide sequence ID" value="NZ_CP019911.1"/>
</dbReference>
<dbReference type="Proteomes" id="UP000189628">
    <property type="component" value="Chromosome"/>
</dbReference>
<dbReference type="AlphaFoldDB" id="A0A1U9VK41"/>
<reference evidence="1 2" key="1">
    <citation type="submission" date="2017-02" db="EMBL/GenBank/DDBJ databases">
        <title>Blood Disease Bacterium A2-HR MARDI.</title>
        <authorList>
            <person name="Badrun R."/>
            <person name="Abu Bakar N."/>
            <person name="Laboh R."/>
        </authorList>
    </citation>
    <scope>NUCLEOTIDE SEQUENCE [LARGE SCALE GENOMIC DNA]</scope>
    <source>
        <strain evidence="1 2">A2-HR MARDI</strain>
    </source>
</reference>
<evidence type="ECO:0000313" key="2">
    <source>
        <dbReference type="Proteomes" id="UP000189628"/>
    </source>
</evidence>
<accession>A0A1U9VK41</accession>
<dbReference type="EMBL" id="CP019911">
    <property type="protein sequence ID" value="AQW30517.1"/>
    <property type="molecule type" value="Genomic_DNA"/>
</dbReference>
<gene>
    <name evidence="1" type="ORF">B0B51_11460</name>
</gene>
<name>A0A1U9VK41_9RALS</name>
<organism evidence="1 2">
    <name type="scientific">blood disease bacterium A2-HR MARDI</name>
    <dbReference type="NCBI Taxonomy" id="1944648"/>
    <lineage>
        <taxon>Bacteria</taxon>
        <taxon>Pseudomonadati</taxon>
        <taxon>Pseudomonadota</taxon>
        <taxon>Betaproteobacteria</taxon>
        <taxon>Burkholderiales</taxon>
        <taxon>Burkholderiaceae</taxon>
        <taxon>Ralstonia</taxon>
        <taxon>Ralstonia solanacearum species complex</taxon>
    </lineage>
</organism>
<proteinExistence type="predicted"/>
<sequence length="101" mass="11811">MRRFAGITQGPVAAELIAGIRRMRAEWQRLRVRVGAQRQLRQLDSEEFRAVRDVEWQQEELARSEDNLARLQAMYAGRRRVLYRRLRETNPDFVEGGNAAA</sequence>
<evidence type="ECO:0000313" key="1">
    <source>
        <dbReference type="EMBL" id="AQW30517.1"/>
    </source>
</evidence>